<organism evidence="1 2">
    <name type="scientific">Brassica cretica</name>
    <name type="common">Mustard</name>
    <dbReference type="NCBI Taxonomy" id="69181"/>
    <lineage>
        <taxon>Eukaryota</taxon>
        <taxon>Viridiplantae</taxon>
        <taxon>Streptophyta</taxon>
        <taxon>Embryophyta</taxon>
        <taxon>Tracheophyta</taxon>
        <taxon>Spermatophyta</taxon>
        <taxon>Magnoliopsida</taxon>
        <taxon>eudicotyledons</taxon>
        <taxon>Gunneridae</taxon>
        <taxon>Pentapetalae</taxon>
        <taxon>rosids</taxon>
        <taxon>malvids</taxon>
        <taxon>Brassicales</taxon>
        <taxon>Brassicaceae</taxon>
        <taxon>Brassiceae</taxon>
        <taxon>Brassica</taxon>
    </lineage>
</organism>
<comment type="caution">
    <text evidence="1">The sequence shown here is derived from an EMBL/GenBank/DDBJ whole genome shotgun (WGS) entry which is preliminary data.</text>
</comment>
<accession>A0ABQ7EPL7</accession>
<gene>
    <name evidence="1" type="ORF">DY000_02047741</name>
</gene>
<sequence length="50" mass="5306">MASIISSVDGFSYLRCRSSLPSSSLASHILAVTHHICLPQIRCCATVSVS</sequence>
<keyword evidence="2" id="KW-1185">Reference proteome</keyword>
<evidence type="ECO:0000313" key="2">
    <source>
        <dbReference type="Proteomes" id="UP000266723"/>
    </source>
</evidence>
<evidence type="ECO:0000313" key="1">
    <source>
        <dbReference type="EMBL" id="KAF3604895.1"/>
    </source>
</evidence>
<reference evidence="1 2" key="1">
    <citation type="journal article" date="2020" name="BMC Genomics">
        <title>Intraspecific diversification of the crop wild relative Brassica cretica Lam. using demographic model selection.</title>
        <authorList>
            <person name="Kioukis A."/>
            <person name="Michalopoulou V.A."/>
            <person name="Briers L."/>
            <person name="Pirintsos S."/>
            <person name="Studholme D.J."/>
            <person name="Pavlidis P."/>
            <person name="Sarris P.F."/>
        </authorList>
    </citation>
    <scope>NUCLEOTIDE SEQUENCE [LARGE SCALE GENOMIC DNA]</scope>
    <source>
        <strain evidence="2">cv. PFS-1207/04</strain>
    </source>
</reference>
<proteinExistence type="predicted"/>
<name>A0ABQ7EPL7_BRACR</name>
<dbReference type="Proteomes" id="UP000266723">
    <property type="component" value="Unassembled WGS sequence"/>
</dbReference>
<protein>
    <submittedName>
        <fullName evidence="1">Uncharacterized protein</fullName>
    </submittedName>
</protein>
<dbReference type="EMBL" id="QGKV02000297">
    <property type="protein sequence ID" value="KAF3604895.1"/>
    <property type="molecule type" value="Genomic_DNA"/>
</dbReference>